<keyword evidence="2" id="KW-1185">Reference proteome</keyword>
<reference evidence="1" key="2">
    <citation type="submission" date="2020-11" db="EMBL/GenBank/DDBJ databases">
        <authorList>
            <person name="McCartney M.A."/>
            <person name="Auch B."/>
            <person name="Kono T."/>
            <person name="Mallez S."/>
            <person name="Becker A."/>
            <person name="Gohl D.M."/>
            <person name="Silverstein K.A.T."/>
            <person name="Koren S."/>
            <person name="Bechman K.B."/>
            <person name="Herman A."/>
            <person name="Abrahante J.E."/>
            <person name="Garbe J."/>
        </authorList>
    </citation>
    <scope>NUCLEOTIDE SEQUENCE</scope>
    <source>
        <strain evidence="1">Duluth1</strain>
        <tissue evidence="1">Whole animal</tissue>
    </source>
</reference>
<protein>
    <submittedName>
        <fullName evidence="1">Uncharacterized protein</fullName>
    </submittedName>
</protein>
<organism evidence="1 2">
    <name type="scientific">Dreissena polymorpha</name>
    <name type="common">Zebra mussel</name>
    <name type="synonym">Mytilus polymorpha</name>
    <dbReference type="NCBI Taxonomy" id="45954"/>
    <lineage>
        <taxon>Eukaryota</taxon>
        <taxon>Metazoa</taxon>
        <taxon>Spiralia</taxon>
        <taxon>Lophotrochozoa</taxon>
        <taxon>Mollusca</taxon>
        <taxon>Bivalvia</taxon>
        <taxon>Autobranchia</taxon>
        <taxon>Heteroconchia</taxon>
        <taxon>Euheterodonta</taxon>
        <taxon>Imparidentia</taxon>
        <taxon>Neoheterodontei</taxon>
        <taxon>Myida</taxon>
        <taxon>Dreissenoidea</taxon>
        <taxon>Dreissenidae</taxon>
        <taxon>Dreissena</taxon>
    </lineage>
</organism>
<comment type="caution">
    <text evidence="1">The sequence shown here is derived from an EMBL/GenBank/DDBJ whole genome shotgun (WGS) entry which is preliminary data.</text>
</comment>
<dbReference type="AlphaFoldDB" id="A0A9D4BPM1"/>
<evidence type="ECO:0000313" key="2">
    <source>
        <dbReference type="Proteomes" id="UP000828390"/>
    </source>
</evidence>
<evidence type="ECO:0000313" key="1">
    <source>
        <dbReference type="EMBL" id="KAH3711736.1"/>
    </source>
</evidence>
<sequence length="92" mass="10267">MLRRHAYHVIPRLPSTIGNGIAELTDVRAAFLEVVSPHMYCVSSFINSLAGYYIKNSDERQTFRTIESFTAFVAESARPVVSIADTQSCLNN</sequence>
<accession>A0A9D4BPM1</accession>
<reference evidence="1" key="1">
    <citation type="journal article" date="2019" name="bioRxiv">
        <title>The Genome of the Zebra Mussel, Dreissena polymorpha: A Resource for Invasive Species Research.</title>
        <authorList>
            <person name="McCartney M.A."/>
            <person name="Auch B."/>
            <person name="Kono T."/>
            <person name="Mallez S."/>
            <person name="Zhang Y."/>
            <person name="Obille A."/>
            <person name="Becker A."/>
            <person name="Abrahante J.E."/>
            <person name="Garbe J."/>
            <person name="Badalamenti J.P."/>
            <person name="Herman A."/>
            <person name="Mangelson H."/>
            <person name="Liachko I."/>
            <person name="Sullivan S."/>
            <person name="Sone E.D."/>
            <person name="Koren S."/>
            <person name="Silverstein K.A.T."/>
            <person name="Beckman K.B."/>
            <person name="Gohl D.M."/>
        </authorList>
    </citation>
    <scope>NUCLEOTIDE SEQUENCE</scope>
    <source>
        <strain evidence="1">Duluth1</strain>
        <tissue evidence="1">Whole animal</tissue>
    </source>
</reference>
<proteinExistence type="predicted"/>
<gene>
    <name evidence="1" type="ORF">DPMN_071409</name>
</gene>
<name>A0A9D4BPM1_DREPO</name>
<dbReference type="EMBL" id="JAIWYP010000014">
    <property type="protein sequence ID" value="KAH3711736.1"/>
    <property type="molecule type" value="Genomic_DNA"/>
</dbReference>
<dbReference type="Proteomes" id="UP000828390">
    <property type="component" value="Unassembled WGS sequence"/>
</dbReference>